<dbReference type="Proteomes" id="UP000539985">
    <property type="component" value="Unassembled WGS sequence"/>
</dbReference>
<accession>A0A7Y8C285</accession>
<keyword evidence="1" id="KW-0732">Signal</keyword>
<reference evidence="2 3" key="1">
    <citation type="submission" date="2020-04" db="EMBL/GenBank/DDBJ databases">
        <title>Molecular characterization of pseudomonads from Agaricus bisporus reveal novel blotch 2 pathogens in Western Europe.</title>
        <authorList>
            <person name="Taparia T."/>
            <person name="Krijger M."/>
            <person name="Haynes E."/>
            <person name="Elpinstone J.G."/>
            <person name="Noble R."/>
            <person name="Van Der Wolf J."/>
        </authorList>
    </citation>
    <scope>NUCLEOTIDE SEQUENCE [LARGE SCALE GENOMIC DNA]</scope>
    <source>
        <strain evidence="2 3">H7001</strain>
    </source>
</reference>
<gene>
    <name evidence="2" type="ORF">HX882_10560</name>
</gene>
<evidence type="ECO:0000313" key="3">
    <source>
        <dbReference type="Proteomes" id="UP000539985"/>
    </source>
</evidence>
<dbReference type="Gene3D" id="2.30.140.50">
    <property type="entry name" value="Protein of unknown function DUF2790"/>
    <property type="match status" value="1"/>
</dbReference>
<dbReference type="InterPro" id="IPR021245">
    <property type="entry name" value="DUF2790"/>
</dbReference>
<comment type="caution">
    <text evidence="2">The sequence shown here is derived from an EMBL/GenBank/DDBJ whole genome shotgun (WGS) entry which is preliminary data.</text>
</comment>
<protein>
    <submittedName>
        <fullName evidence="2">DUF2790 domain-containing protein</fullName>
    </submittedName>
</protein>
<sequence>MNLRTLLMTGTLALSAFAGMAQADTTAAKPVPYQYGMHLDIAKVVSMNEQPSRQCKVVKADMKYIDSAGRPEDMTYSKMSDSCEFNN</sequence>
<feature type="signal peptide" evidence="1">
    <location>
        <begin position="1"/>
        <end position="23"/>
    </location>
</feature>
<dbReference type="Pfam" id="PF10976">
    <property type="entry name" value="DUF2790"/>
    <property type="match status" value="1"/>
</dbReference>
<organism evidence="2 3">
    <name type="scientific">Pseudomonas gingeri</name>
    <dbReference type="NCBI Taxonomy" id="117681"/>
    <lineage>
        <taxon>Bacteria</taxon>
        <taxon>Pseudomonadati</taxon>
        <taxon>Pseudomonadota</taxon>
        <taxon>Gammaproteobacteria</taxon>
        <taxon>Pseudomonadales</taxon>
        <taxon>Pseudomonadaceae</taxon>
        <taxon>Pseudomonas</taxon>
    </lineage>
</organism>
<dbReference type="EMBL" id="JACAQB010000006">
    <property type="protein sequence ID" value="NWB96334.1"/>
    <property type="molecule type" value="Genomic_DNA"/>
</dbReference>
<feature type="chain" id="PRO_5030881907" evidence="1">
    <location>
        <begin position="24"/>
        <end position="87"/>
    </location>
</feature>
<name>A0A7Y8C285_9PSED</name>
<evidence type="ECO:0000256" key="1">
    <source>
        <dbReference type="SAM" id="SignalP"/>
    </source>
</evidence>
<dbReference type="RefSeq" id="WP_177098017.1">
    <property type="nucleotide sequence ID" value="NZ_JACAOS010000003.1"/>
</dbReference>
<proteinExistence type="predicted"/>
<dbReference type="AlphaFoldDB" id="A0A7Y8C285"/>
<evidence type="ECO:0000313" key="2">
    <source>
        <dbReference type="EMBL" id="NWB96334.1"/>
    </source>
</evidence>